<dbReference type="Proteomes" id="UP000541154">
    <property type="component" value="Unassembled WGS sequence"/>
</dbReference>
<gene>
    <name evidence="1" type="ORF">BDV23DRAFT_187580</name>
    <name evidence="2" type="ORF">ETB97_009397</name>
</gene>
<name>A0A5N7BX81_PETAA</name>
<protein>
    <submittedName>
        <fullName evidence="1">Uncharacterized protein</fullName>
    </submittedName>
</protein>
<evidence type="ECO:0000313" key="1">
    <source>
        <dbReference type="EMBL" id="KAE8386107.1"/>
    </source>
</evidence>
<dbReference type="Proteomes" id="UP000326877">
    <property type="component" value="Unassembled WGS sequence"/>
</dbReference>
<proteinExistence type="predicted"/>
<keyword evidence="3" id="KW-1185">Reference proteome</keyword>
<accession>A0A5N7BX81</accession>
<dbReference type="OrthoDB" id="4445798at2759"/>
<evidence type="ECO:0000313" key="3">
    <source>
        <dbReference type="Proteomes" id="UP000541154"/>
    </source>
</evidence>
<reference evidence="2 3" key="1">
    <citation type="submission" date="2019-04" db="EMBL/GenBank/DDBJ databases">
        <title>Aspergillus burnettii sp. nov., novel species from soil in southeast Queensland.</title>
        <authorList>
            <person name="Gilchrist C.L.M."/>
            <person name="Pitt J.I."/>
            <person name="Lange L."/>
            <person name="Lacey H.J."/>
            <person name="Vuong D."/>
            <person name="Midgley D.J."/>
            <person name="Greenfield P."/>
            <person name="Bradbury M."/>
            <person name="Lacey E."/>
            <person name="Busk P.K."/>
            <person name="Pilgaard B."/>
            <person name="Chooi Y.H."/>
            <person name="Piggott A.M."/>
        </authorList>
    </citation>
    <scope>NUCLEOTIDE SEQUENCE [LARGE SCALE GENOMIC DNA]</scope>
    <source>
        <strain evidence="2 3">FRR 5400</strain>
    </source>
</reference>
<organism evidence="1">
    <name type="scientific">Petromyces alliaceus</name>
    <name type="common">Aspergillus alliaceus</name>
    <dbReference type="NCBI Taxonomy" id="209559"/>
    <lineage>
        <taxon>Eukaryota</taxon>
        <taxon>Fungi</taxon>
        <taxon>Dikarya</taxon>
        <taxon>Ascomycota</taxon>
        <taxon>Pezizomycotina</taxon>
        <taxon>Eurotiomycetes</taxon>
        <taxon>Eurotiomycetidae</taxon>
        <taxon>Eurotiales</taxon>
        <taxon>Aspergillaceae</taxon>
        <taxon>Aspergillus</taxon>
        <taxon>Aspergillus subgen. Circumdati</taxon>
    </lineage>
</organism>
<dbReference type="AlphaFoldDB" id="A0A5N7BX81"/>
<dbReference type="EMBL" id="SPNV01000045">
    <property type="protein sequence ID" value="KAF5863762.1"/>
    <property type="molecule type" value="Genomic_DNA"/>
</dbReference>
<reference evidence="1" key="2">
    <citation type="submission" date="2019-04" db="EMBL/GenBank/DDBJ databases">
        <title>Friends and foes A comparative genomics studyof 23 Aspergillus species from section Flavi.</title>
        <authorList>
            <consortium name="DOE Joint Genome Institute"/>
            <person name="Kjaerbolling I."/>
            <person name="Vesth T."/>
            <person name="Frisvad J.C."/>
            <person name="Nybo J.L."/>
            <person name="Theobald S."/>
            <person name="Kildgaard S."/>
            <person name="Isbrandt T."/>
            <person name="Kuo A."/>
            <person name="Sato A."/>
            <person name="Lyhne E.K."/>
            <person name="Kogle M.E."/>
            <person name="Wiebenga A."/>
            <person name="Kun R.S."/>
            <person name="Lubbers R.J."/>
            <person name="Makela M.R."/>
            <person name="Barry K."/>
            <person name="Chovatia M."/>
            <person name="Clum A."/>
            <person name="Daum C."/>
            <person name="Haridas S."/>
            <person name="He G."/>
            <person name="LaButti K."/>
            <person name="Lipzen A."/>
            <person name="Mondo S."/>
            <person name="Riley R."/>
            <person name="Salamov A."/>
            <person name="Simmons B.A."/>
            <person name="Magnuson J.K."/>
            <person name="Henrissat B."/>
            <person name="Mortensen U.H."/>
            <person name="Larsen T.O."/>
            <person name="Devries R.P."/>
            <person name="Grigoriev I.V."/>
            <person name="Machida M."/>
            <person name="Baker S.E."/>
            <person name="Andersen M.R."/>
        </authorList>
    </citation>
    <scope>NUCLEOTIDE SEQUENCE [LARGE SCALE GENOMIC DNA]</scope>
    <source>
        <strain evidence="1">IBT 14317</strain>
    </source>
</reference>
<accession>A0A8H6E8U4</accession>
<evidence type="ECO:0000313" key="2">
    <source>
        <dbReference type="EMBL" id="KAF5863762.1"/>
    </source>
</evidence>
<sequence>MSMPKAPNNEAEECIEDITFVDVPGALNLGNDPEDYFTPGDDSEGRADIKDEDIDYLGDMDDGITALLMSLM</sequence>
<dbReference type="EMBL" id="ML735318">
    <property type="protein sequence ID" value="KAE8386107.1"/>
    <property type="molecule type" value="Genomic_DNA"/>
</dbReference>